<feature type="chain" id="PRO_5030831245" evidence="3">
    <location>
        <begin position="26"/>
        <end position="290"/>
    </location>
</feature>
<dbReference type="Pfam" id="PF01476">
    <property type="entry name" value="LysM"/>
    <property type="match status" value="1"/>
</dbReference>
<reference evidence="5 6" key="1">
    <citation type="submission" date="2020-01" db="EMBL/GenBank/DDBJ databases">
        <authorList>
            <person name="Chen J."/>
            <person name="Zhu S."/>
            <person name="Yang J."/>
        </authorList>
    </citation>
    <scope>NUCLEOTIDE SEQUENCE [LARGE SCALE GENOMIC DNA]</scope>
    <source>
        <strain evidence="5 6">345S023</strain>
    </source>
</reference>
<dbReference type="CDD" id="cd00118">
    <property type="entry name" value="LysM"/>
    <property type="match status" value="1"/>
</dbReference>
<feature type="signal peptide" evidence="3">
    <location>
        <begin position="1"/>
        <end position="25"/>
    </location>
</feature>
<dbReference type="PANTHER" id="PTHR21666:SF263">
    <property type="entry name" value="MUREIN HYDROLASE ACTIVATOR NLPD"/>
    <property type="match status" value="1"/>
</dbReference>
<comment type="caution">
    <text evidence="5">The sequence shown here is derived from an EMBL/GenBank/DDBJ whole genome shotgun (WGS) entry which is preliminary data.</text>
</comment>
<dbReference type="InterPro" id="IPR011055">
    <property type="entry name" value="Dup_hybrid_motif"/>
</dbReference>
<keyword evidence="6" id="KW-1185">Reference proteome</keyword>
<dbReference type="Gene3D" id="3.10.350.10">
    <property type="entry name" value="LysM domain"/>
    <property type="match status" value="1"/>
</dbReference>
<sequence>MRIHGCYWSVIVLCLMGLQSCSSRTAPAPVVLLNSQVEEDDEGYTERTYEVKPGDTLYAIAWYTGNDYRDLAEFNNLSTPYRIYPGQVLRTRAPEVVKTQPQRTAPSQQKQAVQTKQSTDPTSNAIDKRLVDPPKPQAYGKGEKVVKRQSVTPTKKAPPKAFPSQVRQWVWPARGKVVDTFSKAESGNKGIDIAAARGSDILAAADGKVVYSGSALRGYGNLVIIKHTETFLSAYAYNDTILVKEREWVSAGQKIATMGDSGTNSVKLHFEVRYRGKSLDPLRYLPKSQP</sequence>
<evidence type="ECO:0000313" key="5">
    <source>
        <dbReference type="EMBL" id="NDV91459.1"/>
    </source>
</evidence>
<keyword evidence="3" id="KW-0732">Signal</keyword>
<dbReference type="Pfam" id="PF01551">
    <property type="entry name" value="Peptidase_M23"/>
    <property type="match status" value="1"/>
</dbReference>
<evidence type="ECO:0000256" key="2">
    <source>
        <dbReference type="SAM" id="MobiDB-lite"/>
    </source>
</evidence>
<dbReference type="RefSeq" id="WP_163085194.1">
    <property type="nucleotide sequence ID" value="NZ_JAAAWN010000011.1"/>
</dbReference>
<gene>
    <name evidence="5" type="ORF">GTH32_09725</name>
</gene>
<dbReference type="EMBL" id="JAAAWN010000011">
    <property type="protein sequence ID" value="NDV91459.1"/>
    <property type="molecule type" value="Genomic_DNA"/>
</dbReference>
<dbReference type="GO" id="GO:0032153">
    <property type="term" value="C:cell division site"/>
    <property type="evidence" value="ECO:0007669"/>
    <property type="project" value="TreeGrafter"/>
</dbReference>
<evidence type="ECO:0000259" key="4">
    <source>
        <dbReference type="PROSITE" id="PS51782"/>
    </source>
</evidence>
<dbReference type="GO" id="GO:0009279">
    <property type="term" value="C:cell outer membrane"/>
    <property type="evidence" value="ECO:0007669"/>
    <property type="project" value="TreeGrafter"/>
</dbReference>
<feature type="compositionally biased region" description="Polar residues" evidence="2">
    <location>
        <begin position="99"/>
        <end position="125"/>
    </location>
</feature>
<dbReference type="InterPro" id="IPR018392">
    <property type="entry name" value="LysM"/>
</dbReference>
<feature type="region of interest" description="Disordered" evidence="2">
    <location>
        <begin position="95"/>
        <end position="163"/>
    </location>
</feature>
<name>A0A7X5LM51_9ALTE</name>
<evidence type="ECO:0000256" key="1">
    <source>
        <dbReference type="ARBA" id="ARBA00038420"/>
    </source>
</evidence>
<organism evidence="5 6">
    <name type="scientific">Alteromonas profundi</name>
    <dbReference type="NCBI Taxonomy" id="2696062"/>
    <lineage>
        <taxon>Bacteria</taxon>
        <taxon>Pseudomonadati</taxon>
        <taxon>Pseudomonadota</taxon>
        <taxon>Gammaproteobacteria</taxon>
        <taxon>Alteromonadales</taxon>
        <taxon>Alteromonadaceae</taxon>
        <taxon>Alteromonas/Salinimonas group</taxon>
        <taxon>Alteromonas</taxon>
    </lineage>
</organism>
<evidence type="ECO:0000256" key="3">
    <source>
        <dbReference type="SAM" id="SignalP"/>
    </source>
</evidence>
<dbReference type="SMART" id="SM00257">
    <property type="entry name" value="LysM"/>
    <property type="match status" value="1"/>
</dbReference>
<dbReference type="InterPro" id="IPR016047">
    <property type="entry name" value="M23ase_b-sheet_dom"/>
</dbReference>
<proteinExistence type="inferred from homology"/>
<dbReference type="AlphaFoldDB" id="A0A7X5LM51"/>
<dbReference type="PROSITE" id="PS51257">
    <property type="entry name" value="PROKAR_LIPOPROTEIN"/>
    <property type="match status" value="1"/>
</dbReference>
<accession>A0A7X5LM51</accession>
<dbReference type="InterPro" id="IPR036779">
    <property type="entry name" value="LysM_dom_sf"/>
</dbReference>
<dbReference type="PROSITE" id="PS51782">
    <property type="entry name" value="LYSM"/>
    <property type="match status" value="1"/>
</dbReference>
<protein>
    <submittedName>
        <fullName evidence="5">Peptidoglycan DD-metalloendopeptidase family protein</fullName>
    </submittedName>
</protein>
<dbReference type="Proteomes" id="UP000470213">
    <property type="component" value="Unassembled WGS sequence"/>
</dbReference>
<evidence type="ECO:0000313" key="6">
    <source>
        <dbReference type="Proteomes" id="UP000470213"/>
    </source>
</evidence>
<dbReference type="SUPFAM" id="SSF51261">
    <property type="entry name" value="Duplicated hybrid motif"/>
    <property type="match status" value="1"/>
</dbReference>
<dbReference type="PANTHER" id="PTHR21666">
    <property type="entry name" value="PEPTIDASE-RELATED"/>
    <property type="match status" value="1"/>
</dbReference>
<feature type="domain" description="LysM" evidence="4">
    <location>
        <begin position="47"/>
        <end position="91"/>
    </location>
</feature>
<comment type="similarity">
    <text evidence="1">Belongs to the E.coli NlpD/Haemophilus LppB family.</text>
</comment>
<dbReference type="GO" id="GO:0004222">
    <property type="term" value="F:metalloendopeptidase activity"/>
    <property type="evidence" value="ECO:0007669"/>
    <property type="project" value="TreeGrafter"/>
</dbReference>
<dbReference type="Gene3D" id="2.70.70.10">
    <property type="entry name" value="Glucose Permease (Domain IIA)"/>
    <property type="match status" value="1"/>
</dbReference>
<dbReference type="InterPro" id="IPR050570">
    <property type="entry name" value="Cell_wall_metabolism_enzyme"/>
</dbReference>
<dbReference type="CDD" id="cd12797">
    <property type="entry name" value="M23_peptidase"/>
    <property type="match status" value="1"/>
</dbReference>